<evidence type="ECO:0000256" key="5">
    <source>
        <dbReference type="ARBA" id="ARBA00023180"/>
    </source>
</evidence>
<accession>A0A6P9ARE8</accession>
<dbReference type="OrthoDB" id="9974421at2759"/>
<evidence type="ECO:0000256" key="3">
    <source>
        <dbReference type="ARBA" id="ARBA00022963"/>
    </source>
</evidence>
<dbReference type="PANTHER" id="PTHR11005">
    <property type="entry name" value="LYSOSOMAL ACID LIPASE-RELATED"/>
    <property type="match status" value="1"/>
</dbReference>
<keyword evidence="2 8" id="KW-0732">Signal</keyword>
<dbReference type="KEGG" id="pgut:117657121"/>
<dbReference type="InterPro" id="IPR025483">
    <property type="entry name" value="Lipase_euk"/>
</dbReference>
<keyword evidence="4" id="KW-0443">Lipid metabolism</keyword>
<dbReference type="Pfam" id="PF00561">
    <property type="entry name" value="Abhydrolase_1"/>
    <property type="match status" value="1"/>
</dbReference>
<organism evidence="10 11">
    <name type="scientific">Pantherophis guttatus</name>
    <name type="common">Corn snake</name>
    <name type="synonym">Elaphe guttata</name>
    <dbReference type="NCBI Taxonomy" id="94885"/>
    <lineage>
        <taxon>Eukaryota</taxon>
        <taxon>Metazoa</taxon>
        <taxon>Chordata</taxon>
        <taxon>Craniata</taxon>
        <taxon>Vertebrata</taxon>
        <taxon>Euteleostomi</taxon>
        <taxon>Lepidosauria</taxon>
        <taxon>Squamata</taxon>
        <taxon>Bifurcata</taxon>
        <taxon>Unidentata</taxon>
        <taxon>Episquamata</taxon>
        <taxon>Toxicofera</taxon>
        <taxon>Serpentes</taxon>
        <taxon>Colubroidea</taxon>
        <taxon>Colubridae</taxon>
        <taxon>Colubrinae</taxon>
        <taxon>Pantherophis</taxon>
    </lineage>
</organism>
<proteinExistence type="inferred from homology"/>
<dbReference type="OMA" id="LEENICV"/>
<feature type="signal peptide" evidence="8">
    <location>
        <begin position="1"/>
        <end position="28"/>
    </location>
</feature>
<comment type="similarity">
    <text evidence="1 6">Belongs to the AB hydrolase superfamily. Lipase family.</text>
</comment>
<feature type="chain" id="PRO_5028235970" description="Lipase" evidence="8">
    <location>
        <begin position="29"/>
        <end position="398"/>
    </location>
</feature>
<protein>
    <recommendedName>
        <fullName evidence="6">Lipase</fullName>
    </recommendedName>
</protein>
<dbReference type="FunCoup" id="A0A6P9ARE8">
    <property type="interactions" value="30"/>
</dbReference>
<keyword evidence="5" id="KW-0325">Glycoprotein</keyword>
<dbReference type="SUPFAM" id="SSF53474">
    <property type="entry name" value="alpha/beta-Hydrolases"/>
    <property type="match status" value="1"/>
</dbReference>
<dbReference type="GeneID" id="117657121"/>
<feature type="domain" description="AB hydrolase-1" evidence="9">
    <location>
        <begin position="84"/>
        <end position="381"/>
    </location>
</feature>
<feature type="active site" description="Charge relay system" evidence="7">
    <location>
        <position position="346"/>
    </location>
</feature>
<keyword evidence="6" id="KW-0378">Hydrolase</keyword>
<evidence type="ECO:0000259" key="9">
    <source>
        <dbReference type="Pfam" id="PF00561"/>
    </source>
</evidence>
<dbReference type="GO" id="GO:0016788">
    <property type="term" value="F:hydrolase activity, acting on ester bonds"/>
    <property type="evidence" value="ECO:0007669"/>
    <property type="project" value="InterPro"/>
</dbReference>
<dbReference type="AlphaFoldDB" id="A0A6P9ARE8"/>
<dbReference type="FunFam" id="3.40.50.1820:FF:000012">
    <property type="entry name" value="Lipase"/>
    <property type="match status" value="1"/>
</dbReference>
<dbReference type="InterPro" id="IPR000073">
    <property type="entry name" value="AB_hydrolase_1"/>
</dbReference>
<feature type="active site" description="Charge relay system" evidence="7">
    <location>
        <position position="375"/>
    </location>
</feature>
<dbReference type="Gene3D" id="3.40.50.1820">
    <property type="entry name" value="alpha/beta hydrolase"/>
    <property type="match status" value="1"/>
</dbReference>
<dbReference type="PIRSF" id="PIRSF000862">
    <property type="entry name" value="Steryl_ester_lip"/>
    <property type="match status" value="1"/>
</dbReference>
<evidence type="ECO:0000256" key="1">
    <source>
        <dbReference type="ARBA" id="ARBA00010701"/>
    </source>
</evidence>
<dbReference type="InParanoid" id="A0A6P9ARE8"/>
<sequence>MGQFKGLLRCSTIWLLLLMIHVYENVRSEEVETIRKMNPESHMNISEIIQFWGYPAEEYEVLTEDGYYLSLNRIPGHTKSSKSPVFLLHCLTMEGSVWIANLPHQSLGFILADAGYDVWIGNIRGTTWSRRHQNFSIDQEEFWNFSFHEIGIYDLSAIINFILHKSGQEDLYFVCHSQGCNIGFVGFSRIPQLAAKVKMFFALAPLYTLQDTKSVLLQITRLPESLLKIIFGRKEFCLLSPKLRAQLARMCSYQPLNMICKQGLFLVGGFSERSLNSNRVDVYLSRFPDYTSVKNIVHWSQTSYSGRFQYYDYGSKNKVIYNQTTPPLYDIEAITIPTAMWSGYQDWVSRPSEIAKLQHRITNLIHEKKFPEWNHWDFIWGLDAASCLYAEILALMQE</sequence>
<evidence type="ECO:0000256" key="6">
    <source>
        <dbReference type="PIRNR" id="PIRNR000862"/>
    </source>
</evidence>
<evidence type="ECO:0000313" key="11">
    <source>
        <dbReference type="RefSeq" id="XP_034261162.1"/>
    </source>
</evidence>
<dbReference type="InterPro" id="IPR029058">
    <property type="entry name" value="AB_hydrolase_fold"/>
</dbReference>
<gene>
    <name evidence="11" type="primary">LOC117657121</name>
</gene>
<evidence type="ECO:0000256" key="2">
    <source>
        <dbReference type="ARBA" id="ARBA00022729"/>
    </source>
</evidence>
<evidence type="ECO:0000256" key="7">
    <source>
        <dbReference type="PIRSR" id="PIRSR000862-1"/>
    </source>
</evidence>
<name>A0A6P9ARE8_PANGU</name>
<evidence type="ECO:0000256" key="8">
    <source>
        <dbReference type="SAM" id="SignalP"/>
    </source>
</evidence>
<feature type="active site" description="Nucleophile" evidence="7">
    <location>
        <position position="177"/>
    </location>
</feature>
<evidence type="ECO:0000256" key="4">
    <source>
        <dbReference type="ARBA" id="ARBA00023098"/>
    </source>
</evidence>
<keyword evidence="3 6" id="KW-0442">Lipid degradation</keyword>
<dbReference type="GO" id="GO:0016042">
    <property type="term" value="P:lipid catabolic process"/>
    <property type="evidence" value="ECO:0007669"/>
    <property type="project" value="UniProtKB-KW"/>
</dbReference>
<reference evidence="11" key="1">
    <citation type="submission" date="2025-08" db="UniProtKB">
        <authorList>
            <consortium name="RefSeq"/>
        </authorList>
    </citation>
    <scope>IDENTIFICATION</scope>
    <source>
        <tissue evidence="11">Blood</tissue>
    </source>
</reference>
<keyword evidence="10" id="KW-1185">Reference proteome</keyword>
<dbReference type="Proteomes" id="UP001652622">
    <property type="component" value="Unplaced"/>
</dbReference>
<dbReference type="RefSeq" id="XP_034261162.1">
    <property type="nucleotide sequence ID" value="XM_034405271.2"/>
</dbReference>
<evidence type="ECO:0000313" key="10">
    <source>
        <dbReference type="Proteomes" id="UP001652622"/>
    </source>
</evidence>